<dbReference type="OrthoDB" id="448455at2759"/>
<gene>
    <name evidence="3" type="ORF">HMN09_00254300</name>
</gene>
<feature type="domain" description="Nephrocystin 3-like N-terminal" evidence="2">
    <location>
        <begin position="38"/>
        <end position="73"/>
    </location>
</feature>
<reference evidence="3" key="1">
    <citation type="submission" date="2020-05" db="EMBL/GenBank/DDBJ databases">
        <title>Mycena genomes resolve the evolution of fungal bioluminescence.</title>
        <authorList>
            <person name="Tsai I.J."/>
        </authorList>
    </citation>
    <scope>NUCLEOTIDE SEQUENCE</scope>
    <source>
        <strain evidence="3">110903Hualien_Pintung</strain>
    </source>
</reference>
<name>A0A8H6TK18_MYCCL</name>
<proteinExistence type="predicted"/>
<comment type="caution">
    <text evidence="3">The sequence shown here is derived from an EMBL/GenBank/DDBJ whole genome shotgun (WGS) entry which is preliminary data.</text>
</comment>
<accession>A0A8H6TK18</accession>
<dbReference type="Pfam" id="PF24883">
    <property type="entry name" value="NPHP3_N"/>
    <property type="match status" value="1"/>
</dbReference>
<keyword evidence="1" id="KW-0677">Repeat</keyword>
<evidence type="ECO:0000259" key="2">
    <source>
        <dbReference type="Pfam" id="PF24883"/>
    </source>
</evidence>
<dbReference type="EMBL" id="JACAZE010000003">
    <property type="protein sequence ID" value="KAF7319178.1"/>
    <property type="molecule type" value="Genomic_DNA"/>
</dbReference>
<dbReference type="InterPro" id="IPR056884">
    <property type="entry name" value="NPHP3-like_N"/>
</dbReference>
<dbReference type="PANTHER" id="PTHR10039">
    <property type="entry name" value="AMELOGENIN"/>
    <property type="match status" value="1"/>
</dbReference>
<sequence>MNIYTENSDAERDKILEWISPINFFIRQQEISRGRQENTGGWLIDHPTFNTWKVESGKLLWCPGIPGVGKTVLV</sequence>
<dbReference type="Proteomes" id="UP000613580">
    <property type="component" value="Unassembled WGS sequence"/>
</dbReference>
<keyword evidence="4" id="KW-1185">Reference proteome</keyword>
<evidence type="ECO:0000256" key="1">
    <source>
        <dbReference type="ARBA" id="ARBA00022737"/>
    </source>
</evidence>
<dbReference type="PANTHER" id="PTHR10039:SF15">
    <property type="entry name" value="NACHT DOMAIN-CONTAINING PROTEIN"/>
    <property type="match status" value="1"/>
</dbReference>
<evidence type="ECO:0000313" key="4">
    <source>
        <dbReference type="Proteomes" id="UP000613580"/>
    </source>
</evidence>
<dbReference type="AlphaFoldDB" id="A0A8H6TK18"/>
<protein>
    <submittedName>
        <fullName evidence="3">ANK-REP-REGION domain-containing protein</fullName>
    </submittedName>
</protein>
<evidence type="ECO:0000313" key="3">
    <source>
        <dbReference type="EMBL" id="KAF7319178.1"/>
    </source>
</evidence>
<organism evidence="3 4">
    <name type="scientific">Mycena chlorophos</name>
    <name type="common">Agaric fungus</name>
    <name type="synonym">Agaricus chlorophos</name>
    <dbReference type="NCBI Taxonomy" id="658473"/>
    <lineage>
        <taxon>Eukaryota</taxon>
        <taxon>Fungi</taxon>
        <taxon>Dikarya</taxon>
        <taxon>Basidiomycota</taxon>
        <taxon>Agaricomycotina</taxon>
        <taxon>Agaricomycetes</taxon>
        <taxon>Agaricomycetidae</taxon>
        <taxon>Agaricales</taxon>
        <taxon>Marasmiineae</taxon>
        <taxon>Mycenaceae</taxon>
        <taxon>Mycena</taxon>
    </lineage>
</organism>